<dbReference type="Proteomes" id="UP000478417">
    <property type="component" value="Unassembled WGS sequence"/>
</dbReference>
<proteinExistence type="predicted"/>
<dbReference type="InterPro" id="IPR005135">
    <property type="entry name" value="Endo/exonuclease/phosphatase"/>
</dbReference>
<dbReference type="AlphaFoldDB" id="A0A6B2LXV2"/>
<dbReference type="PANTHER" id="PTHR42834">
    <property type="entry name" value="ENDONUCLEASE/EXONUCLEASE/PHOSPHATASE FAMILY PROTEIN (AFU_ORTHOLOGUE AFUA_3G09210)"/>
    <property type="match status" value="1"/>
</dbReference>
<dbReference type="EMBL" id="JAAGNX010000001">
    <property type="protein sequence ID" value="NDV60839.1"/>
    <property type="molecule type" value="Genomic_DNA"/>
</dbReference>
<dbReference type="RefSeq" id="WP_163961222.1">
    <property type="nucleotide sequence ID" value="NZ_JAAGNX010000001.1"/>
</dbReference>
<evidence type="ECO:0000313" key="3">
    <source>
        <dbReference type="Proteomes" id="UP000478417"/>
    </source>
</evidence>
<dbReference type="InterPro" id="IPR036691">
    <property type="entry name" value="Endo/exonu/phosph_ase_sf"/>
</dbReference>
<dbReference type="Gene3D" id="3.60.10.10">
    <property type="entry name" value="Endonuclease/exonuclease/phosphatase"/>
    <property type="match status" value="1"/>
</dbReference>
<keyword evidence="3" id="KW-1185">Reference proteome</keyword>
<comment type="caution">
    <text evidence="2">The sequence shown here is derived from an EMBL/GenBank/DDBJ whole genome shotgun (WGS) entry which is preliminary data.</text>
</comment>
<feature type="domain" description="Endonuclease/exonuclease/phosphatase" evidence="1">
    <location>
        <begin position="167"/>
        <end position="362"/>
    </location>
</feature>
<dbReference type="PANTHER" id="PTHR42834:SF1">
    <property type="entry name" value="ENDONUCLEASE_EXONUCLEASE_PHOSPHATASE FAMILY PROTEIN (AFU_ORTHOLOGUE AFUA_3G09210)"/>
    <property type="match status" value="1"/>
</dbReference>
<accession>A0A6B2LXV2</accession>
<evidence type="ECO:0000259" key="1">
    <source>
        <dbReference type="Pfam" id="PF19580"/>
    </source>
</evidence>
<dbReference type="SUPFAM" id="SSF56219">
    <property type="entry name" value="DNase I-like"/>
    <property type="match status" value="1"/>
</dbReference>
<reference evidence="2 3" key="1">
    <citation type="submission" date="2020-02" db="EMBL/GenBank/DDBJ databases">
        <title>Albibacoteraceae fam. nov., the first described family within the subdivision 4 Verrucomicrobia.</title>
        <authorList>
            <person name="Xi F."/>
        </authorList>
    </citation>
    <scope>NUCLEOTIDE SEQUENCE [LARGE SCALE GENOMIC DNA]</scope>
    <source>
        <strain evidence="2 3">CK1056</strain>
    </source>
</reference>
<organism evidence="2 3">
    <name type="scientific">Oceanipulchritudo coccoides</name>
    <dbReference type="NCBI Taxonomy" id="2706888"/>
    <lineage>
        <taxon>Bacteria</taxon>
        <taxon>Pseudomonadati</taxon>
        <taxon>Verrucomicrobiota</taxon>
        <taxon>Opitutia</taxon>
        <taxon>Puniceicoccales</taxon>
        <taxon>Oceanipulchritudinaceae</taxon>
        <taxon>Oceanipulchritudo</taxon>
    </lineage>
</organism>
<name>A0A6B2LXV2_9BACT</name>
<evidence type="ECO:0000313" key="2">
    <source>
        <dbReference type="EMBL" id="NDV60839.1"/>
    </source>
</evidence>
<protein>
    <recommendedName>
        <fullName evidence="1">Endonuclease/exonuclease/phosphatase domain-containing protein</fullName>
    </recommendedName>
</protein>
<sequence length="493" mass="55543">MRFSFSILALVIFLTGSLSARDFTVMVYNVENLFDVDGVALYGDYRQGDEGEYGEGPLLNKLEGIRIALAALNNGDGPEIILFQEFELDRTPYDTPSAEAFLKETKGQDLAAILDQRSNLPSELLLLKYLDDHGMGPYHIGQPDPVKSESHPPHKNVVFSKFPLNFVRQRDSYNARDLVIAGIDVDGHELIVLNNHWKSGASNARTEPIRVQNARVVRAELEAILLRNPSADVIIAGDFNCYYNHSAVFQDLEETAVNDVLGANGHEVRMVQQGSKNLYNLWFESDPAERGSEVWRGYWGTLMQMVITPGLYDNRGIQYLDNSFDRLAIPGENVDTRWGRPISWSNYGGGAGFSDHLPIYARFRSIPGEGSDGFVELDNPSDEPLSANRPKMDFARMNRMAVPRVGVLVAMSPEERVREVGELFQVDAELVSNRPARIRIGDLELEVYSPIRDLRDQINSMQPGDRLRCFADLDVFRGRLQVVVRDPSWIYRD</sequence>
<dbReference type="Pfam" id="PF19580">
    <property type="entry name" value="Exo_endo_phos_3"/>
    <property type="match status" value="1"/>
</dbReference>
<dbReference type="GO" id="GO:0003824">
    <property type="term" value="F:catalytic activity"/>
    <property type="evidence" value="ECO:0007669"/>
    <property type="project" value="InterPro"/>
</dbReference>
<gene>
    <name evidence="2" type="ORF">G0Q06_00065</name>
</gene>